<reference evidence="2 3" key="1">
    <citation type="submission" date="2021-01" db="EMBL/GenBank/DDBJ databases">
        <title>Genome sequencing of Joostella atrarenae M1-2 (= KCTC 23194).</title>
        <authorList>
            <person name="Zakaria M.R."/>
            <person name="Lam M.Q."/>
            <person name="Chong C.S."/>
        </authorList>
    </citation>
    <scope>NUCLEOTIDE SEQUENCE [LARGE SCALE GENOMIC DNA]</scope>
    <source>
        <strain evidence="2 3">M1-2</strain>
    </source>
</reference>
<gene>
    <name evidence="2" type="ORF">JM658_05190</name>
</gene>
<evidence type="ECO:0000313" key="2">
    <source>
        <dbReference type="EMBL" id="MCF8714218.1"/>
    </source>
</evidence>
<proteinExistence type="predicted"/>
<feature type="chain" id="PRO_5045996755" evidence="1">
    <location>
        <begin position="26"/>
        <end position="432"/>
    </location>
</feature>
<dbReference type="SUPFAM" id="SSF49464">
    <property type="entry name" value="Carboxypeptidase regulatory domain-like"/>
    <property type="match status" value="1"/>
</dbReference>
<dbReference type="RefSeq" id="WP_236958180.1">
    <property type="nucleotide sequence ID" value="NZ_JAETXX010000002.1"/>
</dbReference>
<organism evidence="2 3">
    <name type="scientific">Joostella atrarenae</name>
    <dbReference type="NCBI Taxonomy" id="679257"/>
    <lineage>
        <taxon>Bacteria</taxon>
        <taxon>Pseudomonadati</taxon>
        <taxon>Bacteroidota</taxon>
        <taxon>Flavobacteriia</taxon>
        <taxon>Flavobacteriales</taxon>
        <taxon>Flavobacteriaceae</taxon>
        <taxon>Joostella</taxon>
    </lineage>
</organism>
<name>A0ABS9J1A7_9FLAO</name>
<evidence type="ECO:0000313" key="3">
    <source>
        <dbReference type="Proteomes" id="UP000829517"/>
    </source>
</evidence>
<sequence length="432" mass="49531">MKKLINIKPILFLLFLLCTTHNMFAFQVDLMNSYPPDSLLFKEYKGVIIDDKTGDELVFATLTIEDTNISSITNSEGEFALKVPDSLSSSSVLVSFLGYKERKIPISSLQERENEISLIPVSIELMGIDVTAPKDALELVKRMLKKKGDNYIEFPVKMTAFYRETIKKRNKDASLSEAVAYIYKQPNSSGKKDYIELYKSRKSTDYHRLDTVALKLQGGPFTPLYVDIMKYPEYIFTEDLIKHYDFKFTTSTTINEEPVYVVSFKQKEGVIDPLFYGKIYISSKSEALMSAVFNLNVDNKELVSDLLVRSKPNGIDAYPTEALYRVDYRINEGKYYYGYGNVQLAFVVDRKGKLFNSKYFVSSEMAITDWEESEAGKDLRYRDRMKSSIIIVDEASGFSDPEFWGAYNVIEPEKSIESAINKIQKQLERDSD</sequence>
<dbReference type="Pfam" id="PF13715">
    <property type="entry name" value="CarbopepD_reg_2"/>
    <property type="match status" value="1"/>
</dbReference>
<evidence type="ECO:0000256" key="1">
    <source>
        <dbReference type="SAM" id="SignalP"/>
    </source>
</evidence>
<keyword evidence="1" id="KW-0732">Signal</keyword>
<protein>
    <submittedName>
        <fullName evidence="2">Carboxypeptidase-like regulatory domain-containing protein</fullName>
    </submittedName>
</protein>
<accession>A0ABS9J1A7</accession>
<keyword evidence="3" id="KW-1185">Reference proteome</keyword>
<dbReference type="EMBL" id="JAETXX010000002">
    <property type="protein sequence ID" value="MCF8714218.1"/>
    <property type="molecule type" value="Genomic_DNA"/>
</dbReference>
<comment type="caution">
    <text evidence="2">The sequence shown here is derived from an EMBL/GenBank/DDBJ whole genome shotgun (WGS) entry which is preliminary data.</text>
</comment>
<dbReference type="InterPro" id="IPR008969">
    <property type="entry name" value="CarboxyPept-like_regulatory"/>
</dbReference>
<feature type="signal peptide" evidence="1">
    <location>
        <begin position="1"/>
        <end position="25"/>
    </location>
</feature>
<dbReference type="Proteomes" id="UP000829517">
    <property type="component" value="Unassembled WGS sequence"/>
</dbReference>